<evidence type="ECO:0000256" key="1">
    <source>
        <dbReference type="ARBA" id="ARBA00022617"/>
    </source>
</evidence>
<organism evidence="6">
    <name type="scientific">Tanacetum cinerariifolium</name>
    <name type="common">Dalmatian daisy</name>
    <name type="synonym">Chrysanthemum cinerariifolium</name>
    <dbReference type="NCBI Taxonomy" id="118510"/>
    <lineage>
        <taxon>Eukaryota</taxon>
        <taxon>Viridiplantae</taxon>
        <taxon>Streptophyta</taxon>
        <taxon>Embryophyta</taxon>
        <taxon>Tracheophyta</taxon>
        <taxon>Spermatophyta</taxon>
        <taxon>Magnoliopsida</taxon>
        <taxon>eudicotyledons</taxon>
        <taxon>Gunneridae</taxon>
        <taxon>Pentapetalae</taxon>
        <taxon>asterids</taxon>
        <taxon>campanulids</taxon>
        <taxon>Asterales</taxon>
        <taxon>Asteraceae</taxon>
        <taxon>Asteroideae</taxon>
        <taxon>Anthemideae</taxon>
        <taxon>Anthemidinae</taxon>
        <taxon>Tanacetum</taxon>
    </lineage>
</organism>
<dbReference type="PROSITE" id="PS51007">
    <property type="entry name" value="CYTC"/>
    <property type="match status" value="1"/>
</dbReference>
<dbReference type="AlphaFoldDB" id="A0A699X7C7"/>
<dbReference type="Pfam" id="PF00034">
    <property type="entry name" value="Cytochrom_C"/>
    <property type="match status" value="1"/>
</dbReference>
<evidence type="ECO:0000313" key="6">
    <source>
        <dbReference type="EMBL" id="GFD55577.1"/>
    </source>
</evidence>
<keyword evidence="2 4" id="KW-0479">Metal-binding</keyword>
<comment type="caution">
    <text evidence="6">The sequence shown here is derived from an EMBL/GenBank/DDBJ whole genome shotgun (WGS) entry which is preliminary data.</text>
</comment>
<evidence type="ECO:0000256" key="3">
    <source>
        <dbReference type="ARBA" id="ARBA00023004"/>
    </source>
</evidence>
<feature type="domain" description="Cytochrome c" evidence="5">
    <location>
        <begin position="7"/>
        <end position="63"/>
    </location>
</feature>
<dbReference type="GO" id="GO:0009055">
    <property type="term" value="F:electron transfer activity"/>
    <property type="evidence" value="ECO:0007669"/>
    <property type="project" value="InterPro"/>
</dbReference>
<gene>
    <name evidence="6" type="ORF">Tci_927546</name>
</gene>
<reference evidence="6" key="1">
    <citation type="journal article" date="2019" name="Sci. Rep.">
        <title>Draft genome of Tanacetum cinerariifolium, the natural source of mosquito coil.</title>
        <authorList>
            <person name="Yamashiro T."/>
            <person name="Shiraishi A."/>
            <person name="Satake H."/>
            <person name="Nakayama K."/>
        </authorList>
    </citation>
    <scope>NUCLEOTIDE SEQUENCE</scope>
</reference>
<dbReference type="SUPFAM" id="SSF46626">
    <property type="entry name" value="Cytochrome c"/>
    <property type="match status" value="1"/>
</dbReference>
<evidence type="ECO:0000256" key="4">
    <source>
        <dbReference type="PROSITE-ProRule" id="PRU00433"/>
    </source>
</evidence>
<dbReference type="InterPro" id="IPR009056">
    <property type="entry name" value="Cyt_c-like_dom"/>
</dbReference>
<evidence type="ECO:0000256" key="2">
    <source>
        <dbReference type="ARBA" id="ARBA00022723"/>
    </source>
</evidence>
<protein>
    <recommendedName>
        <fullName evidence="5">Cytochrome c domain-containing protein</fullName>
    </recommendedName>
</protein>
<feature type="non-terminal residue" evidence="6">
    <location>
        <position position="63"/>
    </location>
</feature>
<dbReference type="GO" id="GO:0020037">
    <property type="term" value="F:heme binding"/>
    <property type="evidence" value="ECO:0007669"/>
    <property type="project" value="InterPro"/>
</dbReference>
<dbReference type="EMBL" id="BKCJ011819414">
    <property type="protein sequence ID" value="GFD55577.1"/>
    <property type="molecule type" value="Genomic_DNA"/>
</dbReference>
<evidence type="ECO:0000259" key="5">
    <source>
        <dbReference type="PROSITE" id="PS51007"/>
    </source>
</evidence>
<name>A0A699X7C7_TANCI</name>
<proteinExistence type="predicted"/>
<keyword evidence="3 4" id="KW-0408">Iron</keyword>
<sequence>MTAQGDGAQSVGEAIYRSGLPNMSVPACRSCHGAQAQGSGAIPRLAGQHARYLSQRLEVLAAT</sequence>
<dbReference type="GO" id="GO:0046872">
    <property type="term" value="F:metal ion binding"/>
    <property type="evidence" value="ECO:0007669"/>
    <property type="project" value="UniProtKB-KW"/>
</dbReference>
<accession>A0A699X7C7</accession>
<dbReference type="Gene3D" id="1.10.760.10">
    <property type="entry name" value="Cytochrome c-like domain"/>
    <property type="match status" value="1"/>
</dbReference>
<keyword evidence="1 4" id="KW-0349">Heme</keyword>
<dbReference type="InterPro" id="IPR036909">
    <property type="entry name" value="Cyt_c-like_dom_sf"/>
</dbReference>